<evidence type="ECO:0000313" key="4">
    <source>
        <dbReference type="Proteomes" id="UP000823922"/>
    </source>
</evidence>
<feature type="compositionally biased region" description="Pro residues" evidence="1">
    <location>
        <begin position="472"/>
        <end position="482"/>
    </location>
</feature>
<name>A0A9D2QLG7_9FIRM</name>
<keyword evidence="2" id="KW-0472">Membrane</keyword>
<organism evidence="3 4">
    <name type="scientific">Candidatus Eisenbergiella intestinigallinarum</name>
    <dbReference type="NCBI Taxonomy" id="2838549"/>
    <lineage>
        <taxon>Bacteria</taxon>
        <taxon>Bacillati</taxon>
        <taxon>Bacillota</taxon>
        <taxon>Clostridia</taxon>
        <taxon>Lachnospirales</taxon>
        <taxon>Lachnospiraceae</taxon>
        <taxon>Eisenbergiella</taxon>
    </lineage>
</organism>
<feature type="transmembrane region" description="Helical" evidence="2">
    <location>
        <begin position="87"/>
        <end position="107"/>
    </location>
</feature>
<feature type="transmembrane region" description="Helical" evidence="2">
    <location>
        <begin position="44"/>
        <end position="66"/>
    </location>
</feature>
<feature type="transmembrane region" description="Helical" evidence="2">
    <location>
        <begin position="356"/>
        <end position="374"/>
    </location>
</feature>
<dbReference type="Proteomes" id="UP000823922">
    <property type="component" value="Unassembled WGS sequence"/>
</dbReference>
<feature type="transmembrane region" description="Helical" evidence="2">
    <location>
        <begin position="209"/>
        <end position="227"/>
    </location>
</feature>
<feature type="transmembrane region" description="Helical" evidence="2">
    <location>
        <begin position="406"/>
        <end position="425"/>
    </location>
</feature>
<proteinExistence type="predicted"/>
<feature type="transmembrane region" description="Helical" evidence="2">
    <location>
        <begin position="381"/>
        <end position="400"/>
    </location>
</feature>
<dbReference type="EMBL" id="DWVS01000288">
    <property type="protein sequence ID" value="HJC88581.1"/>
    <property type="molecule type" value="Genomic_DNA"/>
</dbReference>
<evidence type="ECO:0000256" key="1">
    <source>
        <dbReference type="SAM" id="MobiDB-lite"/>
    </source>
</evidence>
<gene>
    <name evidence="3" type="ORF">H9926_11270</name>
</gene>
<comment type="caution">
    <text evidence="3">The sequence shown here is derived from an EMBL/GenBank/DDBJ whole genome shotgun (WGS) entry which is preliminary data.</text>
</comment>
<protein>
    <submittedName>
        <fullName evidence="3">Uncharacterized protein</fullName>
    </submittedName>
</protein>
<evidence type="ECO:0000313" key="3">
    <source>
        <dbReference type="EMBL" id="HJC88581.1"/>
    </source>
</evidence>
<feature type="transmembrane region" description="Helical" evidence="2">
    <location>
        <begin position="303"/>
        <end position="327"/>
    </location>
</feature>
<feature type="transmembrane region" description="Helical" evidence="2">
    <location>
        <begin position="155"/>
        <end position="177"/>
    </location>
</feature>
<reference evidence="3" key="1">
    <citation type="journal article" date="2021" name="PeerJ">
        <title>Extensive microbial diversity within the chicken gut microbiome revealed by metagenomics and culture.</title>
        <authorList>
            <person name="Gilroy R."/>
            <person name="Ravi A."/>
            <person name="Getino M."/>
            <person name="Pursley I."/>
            <person name="Horton D.L."/>
            <person name="Alikhan N.F."/>
            <person name="Baker D."/>
            <person name="Gharbi K."/>
            <person name="Hall N."/>
            <person name="Watson M."/>
            <person name="Adriaenssens E.M."/>
            <person name="Foster-Nyarko E."/>
            <person name="Jarju S."/>
            <person name="Secka A."/>
            <person name="Antonio M."/>
            <person name="Oren A."/>
            <person name="Chaudhuri R.R."/>
            <person name="La Ragione R."/>
            <person name="Hildebrand F."/>
            <person name="Pallen M.J."/>
        </authorList>
    </citation>
    <scope>NUCLEOTIDE SEQUENCE</scope>
    <source>
        <strain evidence="3">ChiBcec1-1630</strain>
    </source>
</reference>
<keyword evidence="2" id="KW-1133">Transmembrane helix</keyword>
<dbReference type="AlphaFoldDB" id="A0A9D2QLG7"/>
<sequence length="518" mass="55958">MSYRRSGVNDILWALYGLTVCAALTMQAERVCMRLGWEQVQWYLLAAAGCILLLFCVLFLPARLLSGKYRGAGKEARGKKTRFREKLAEGIYLVLLIAVSLALRLFHLRQAGAAETAGAGLSLSAFFGFPFASLTFSSLYAWLKLLLSSWADRGIHAAGFLPPLYETLGVLLLYPALRSLAGKLPAVTVTAALAFLPVFPGLSASGGQYGFFLTAAAVLLIFSSLYIENLSAGLAFQKVPSVRKSAVGWAVLSGLLAGAAAFLDSAFVPLLLFPIWASIFVLPADRTQQGVRSVRKAGGKKRAAGIAVLVLSAVLGYAAVLVLQVWISGAGPLEALMDRYGLLAGAFGQLSAETGIFWMIPVICLCILYIFAFFDQQRNVGSVWLLPFLLSTFRCVFAQSGGAECAVALLFWLIMAGMGLHGAFFREVKRKGRREAGVSASVVSASAVPATAVPGENGGIEERISTERRPLPGEPIPNPLPGPKKHERREMDYAFEPGEDRMFFDIDRVEEGDDFDYQ</sequence>
<accession>A0A9D2QLG7</accession>
<reference evidence="3" key="2">
    <citation type="submission" date="2021-04" db="EMBL/GenBank/DDBJ databases">
        <authorList>
            <person name="Gilroy R."/>
        </authorList>
    </citation>
    <scope>NUCLEOTIDE SEQUENCE</scope>
    <source>
        <strain evidence="3">ChiBcec1-1630</strain>
    </source>
</reference>
<feature type="transmembrane region" description="Helical" evidence="2">
    <location>
        <begin position="249"/>
        <end position="282"/>
    </location>
</feature>
<keyword evidence="2" id="KW-0812">Transmembrane</keyword>
<feature type="compositionally biased region" description="Basic and acidic residues" evidence="1">
    <location>
        <begin position="460"/>
        <end position="471"/>
    </location>
</feature>
<feature type="region of interest" description="Disordered" evidence="1">
    <location>
        <begin position="456"/>
        <end position="492"/>
    </location>
</feature>
<evidence type="ECO:0000256" key="2">
    <source>
        <dbReference type="SAM" id="Phobius"/>
    </source>
</evidence>
<feature type="transmembrane region" description="Helical" evidence="2">
    <location>
        <begin position="119"/>
        <end position="143"/>
    </location>
</feature>